<reference evidence="3" key="1">
    <citation type="submission" date="2023-01" db="EMBL/GenBank/DDBJ databases">
        <title>Genome assembly of the deep-sea coral Lophelia pertusa.</title>
        <authorList>
            <person name="Herrera S."/>
            <person name="Cordes E."/>
        </authorList>
    </citation>
    <scope>NUCLEOTIDE SEQUENCE</scope>
    <source>
        <strain evidence="3">USNM1676648</strain>
        <tissue evidence="3">Polyp</tissue>
    </source>
</reference>
<evidence type="ECO:0000256" key="1">
    <source>
        <dbReference type="SAM" id="MobiDB-lite"/>
    </source>
</evidence>
<keyword evidence="2" id="KW-0732">Signal</keyword>
<dbReference type="Proteomes" id="UP001163046">
    <property type="component" value="Unassembled WGS sequence"/>
</dbReference>
<feature type="compositionally biased region" description="Acidic residues" evidence="1">
    <location>
        <begin position="82"/>
        <end position="91"/>
    </location>
</feature>
<dbReference type="AlphaFoldDB" id="A0A9W9ZU87"/>
<dbReference type="EMBL" id="MU825878">
    <property type="protein sequence ID" value="KAJ7386079.1"/>
    <property type="molecule type" value="Genomic_DNA"/>
</dbReference>
<organism evidence="3 4">
    <name type="scientific">Desmophyllum pertusum</name>
    <dbReference type="NCBI Taxonomy" id="174260"/>
    <lineage>
        <taxon>Eukaryota</taxon>
        <taxon>Metazoa</taxon>
        <taxon>Cnidaria</taxon>
        <taxon>Anthozoa</taxon>
        <taxon>Hexacorallia</taxon>
        <taxon>Scleractinia</taxon>
        <taxon>Caryophylliina</taxon>
        <taxon>Caryophylliidae</taxon>
        <taxon>Desmophyllum</taxon>
    </lineage>
</organism>
<evidence type="ECO:0000256" key="2">
    <source>
        <dbReference type="SAM" id="SignalP"/>
    </source>
</evidence>
<comment type="caution">
    <text evidence="3">The sequence shown here is derived from an EMBL/GenBank/DDBJ whole genome shotgun (WGS) entry which is preliminary data.</text>
</comment>
<keyword evidence="4" id="KW-1185">Reference proteome</keyword>
<evidence type="ECO:0000313" key="4">
    <source>
        <dbReference type="Proteomes" id="UP001163046"/>
    </source>
</evidence>
<name>A0A9W9ZU87_9CNID</name>
<accession>A0A9W9ZU87</accession>
<protein>
    <submittedName>
        <fullName evidence="3">Uncharacterized protein</fullName>
    </submittedName>
</protein>
<feature type="region of interest" description="Disordered" evidence="1">
    <location>
        <begin position="53"/>
        <end position="91"/>
    </location>
</feature>
<evidence type="ECO:0000313" key="3">
    <source>
        <dbReference type="EMBL" id="KAJ7386079.1"/>
    </source>
</evidence>
<feature type="signal peptide" evidence="2">
    <location>
        <begin position="1"/>
        <end position="19"/>
    </location>
</feature>
<proteinExistence type="predicted"/>
<feature type="chain" id="PRO_5040843416" evidence="2">
    <location>
        <begin position="20"/>
        <end position="91"/>
    </location>
</feature>
<sequence length="91" mass="10020">MNKLLLLSILACLVILASSMPTLDDKSLPSRERRSPCGSACAVLKGVKFGGGRKKKVGGWGSRRPSGKSYRNRFRNSRGYDFPDDDNTDNE</sequence>
<gene>
    <name evidence="3" type="ORF">OS493_012416</name>
</gene>